<evidence type="ECO:0000313" key="2">
    <source>
        <dbReference type="EMBL" id="APW60542.1"/>
    </source>
</evidence>
<dbReference type="GO" id="GO:0016787">
    <property type="term" value="F:hydrolase activity"/>
    <property type="evidence" value="ECO:0007669"/>
    <property type="project" value="InterPro"/>
</dbReference>
<dbReference type="Gene3D" id="3.40.50.1820">
    <property type="entry name" value="alpha/beta hydrolase"/>
    <property type="match status" value="1"/>
</dbReference>
<protein>
    <submittedName>
        <fullName evidence="2">Phosphoribosyl transferase</fullName>
    </submittedName>
</protein>
<dbReference type="AlphaFoldDB" id="A0A1U7CNM9"/>
<dbReference type="KEGG" id="pbor:BSF38_02014"/>
<dbReference type="RefSeq" id="WP_237170824.1">
    <property type="nucleotide sequence ID" value="NZ_CP019082.1"/>
</dbReference>
<dbReference type="Pfam" id="PF01738">
    <property type="entry name" value="DLH"/>
    <property type="match status" value="1"/>
</dbReference>
<dbReference type="EMBL" id="CP019082">
    <property type="protein sequence ID" value="APW60542.1"/>
    <property type="molecule type" value="Genomic_DNA"/>
</dbReference>
<dbReference type="InterPro" id="IPR002925">
    <property type="entry name" value="Dienelactn_hydro"/>
</dbReference>
<reference evidence="3" key="1">
    <citation type="submission" date="2016-12" db="EMBL/GenBank/DDBJ databases">
        <title>Comparative genomics of four Isosphaeraceae planctomycetes: a common pool of plasmids and glycoside hydrolase genes.</title>
        <authorList>
            <person name="Ivanova A."/>
        </authorList>
    </citation>
    <scope>NUCLEOTIDE SEQUENCE [LARGE SCALE GENOMIC DNA]</scope>
    <source>
        <strain evidence="3">PX4</strain>
    </source>
</reference>
<keyword evidence="2" id="KW-0808">Transferase</keyword>
<sequence>MSPGMNAERAGQEVRIPTFEMLMSGTLVLPRGASRVILFAHGSGSGRFSSRNQFVAASLQRARLGTLLIDLLAEDEAKDLRKVFDIELLAARLLTAAQWLAREPATRGLRLGFLGASTGAAAALIAAARRPELAGAVVSRGGRPDLARGDLPDVTVPTLLIVGSLDEDVLELNRQAPALLRSPRELVVVPGATHLFPEPGTLEEVARLAERWFLQHLERDSQLSRDRPATAAE</sequence>
<accession>A0A1U7CNM9</accession>
<proteinExistence type="predicted"/>
<name>A0A1U7CNM9_9BACT</name>
<organism evidence="2 3">
    <name type="scientific">Paludisphaera borealis</name>
    <dbReference type="NCBI Taxonomy" id="1387353"/>
    <lineage>
        <taxon>Bacteria</taxon>
        <taxon>Pseudomonadati</taxon>
        <taxon>Planctomycetota</taxon>
        <taxon>Planctomycetia</taxon>
        <taxon>Isosphaerales</taxon>
        <taxon>Isosphaeraceae</taxon>
        <taxon>Paludisphaera</taxon>
    </lineage>
</organism>
<dbReference type="SUPFAM" id="SSF53474">
    <property type="entry name" value="alpha/beta-Hydrolases"/>
    <property type="match status" value="1"/>
</dbReference>
<evidence type="ECO:0000313" key="3">
    <source>
        <dbReference type="Proteomes" id="UP000186309"/>
    </source>
</evidence>
<feature type="domain" description="Dienelactone hydrolase" evidence="1">
    <location>
        <begin position="89"/>
        <end position="208"/>
    </location>
</feature>
<evidence type="ECO:0000259" key="1">
    <source>
        <dbReference type="Pfam" id="PF01738"/>
    </source>
</evidence>
<keyword evidence="3" id="KW-1185">Reference proteome</keyword>
<dbReference type="InterPro" id="IPR029058">
    <property type="entry name" value="AB_hydrolase_fold"/>
</dbReference>
<dbReference type="GO" id="GO:0016740">
    <property type="term" value="F:transferase activity"/>
    <property type="evidence" value="ECO:0007669"/>
    <property type="project" value="UniProtKB-KW"/>
</dbReference>
<dbReference type="STRING" id="1387353.BSF38_02014"/>
<dbReference type="Proteomes" id="UP000186309">
    <property type="component" value="Chromosome"/>
</dbReference>
<gene>
    <name evidence="2" type="ORF">BSF38_02014</name>
</gene>